<organism evidence="2 3">
    <name type="scientific">Ostreobium quekettii</name>
    <dbReference type="NCBI Taxonomy" id="121088"/>
    <lineage>
        <taxon>Eukaryota</taxon>
        <taxon>Viridiplantae</taxon>
        <taxon>Chlorophyta</taxon>
        <taxon>core chlorophytes</taxon>
        <taxon>Ulvophyceae</taxon>
        <taxon>TCBD clade</taxon>
        <taxon>Bryopsidales</taxon>
        <taxon>Ostreobineae</taxon>
        <taxon>Ostreobiaceae</taxon>
        <taxon>Ostreobium</taxon>
    </lineage>
</organism>
<dbReference type="EMBL" id="CAJHUC010000332">
    <property type="protein sequence ID" value="CAD7695359.1"/>
    <property type="molecule type" value="Genomic_DNA"/>
</dbReference>
<dbReference type="AlphaFoldDB" id="A0A8S1IVQ1"/>
<dbReference type="Gene3D" id="3.40.50.150">
    <property type="entry name" value="Vaccinia Virus protein VP39"/>
    <property type="match status" value="1"/>
</dbReference>
<dbReference type="CDD" id="cd02440">
    <property type="entry name" value="AdoMet_MTases"/>
    <property type="match status" value="1"/>
</dbReference>
<dbReference type="Pfam" id="PF08241">
    <property type="entry name" value="Methyltransf_11"/>
    <property type="match status" value="1"/>
</dbReference>
<reference evidence="2" key="1">
    <citation type="submission" date="2020-12" db="EMBL/GenBank/DDBJ databases">
        <authorList>
            <person name="Iha C."/>
        </authorList>
    </citation>
    <scope>NUCLEOTIDE SEQUENCE</scope>
</reference>
<dbReference type="InterPro" id="IPR013216">
    <property type="entry name" value="Methyltransf_11"/>
</dbReference>
<evidence type="ECO:0000313" key="3">
    <source>
        <dbReference type="Proteomes" id="UP000708148"/>
    </source>
</evidence>
<proteinExistence type="predicted"/>
<evidence type="ECO:0000259" key="1">
    <source>
        <dbReference type="Pfam" id="PF08241"/>
    </source>
</evidence>
<gene>
    <name evidence="2" type="ORF">OSTQU699_LOCUS720</name>
</gene>
<evidence type="ECO:0000313" key="2">
    <source>
        <dbReference type="EMBL" id="CAD7695359.1"/>
    </source>
</evidence>
<dbReference type="InterPro" id="IPR029063">
    <property type="entry name" value="SAM-dependent_MTases_sf"/>
</dbReference>
<dbReference type="OrthoDB" id="416496at2759"/>
<dbReference type="SUPFAM" id="SSF53335">
    <property type="entry name" value="S-adenosyl-L-methionine-dependent methyltransferases"/>
    <property type="match status" value="1"/>
</dbReference>
<dbReference type="PANTHER" id="PTHR45036">
    <property type="entry name" value="METHYLTRANSFERASE LIKE 7B"/>
    <property type="match status" value="1"/>
</dbReference>
<dbReference type="GO" id="GO:0008757">
    <property type="term" value="F:S-adenosylmethionine-dependent methyltransferase activity"/>
    <property type="evidence" value="ECO:0007669"/>
    <property type="project" value="InterPro"/>
</dbReference>
<accession>A0A8S1IVQ1</accession>
<comment type="caution">
    <text evidence="2">The sequence shown here is derived from an EMBL/GenBank/DDBJ whole genome shotgun (WGS) entry which is preliminary data.</text>
</comment>
<feature type="domain" description="Methyltransferase type 11" evidence="1">
    <location>
        <begin position="121"/>
        <end position="219"/>
    </location>
</feature>
<keyword evidence="3" id="KW-1185">Reference proteome</keyword>
<dbReference type="PANTHER" id="PTHR45036:SF1">
    <property type="entry name" value="METHYLTRANSFERASE LIKE 7A"/>
    <property type="match status" value="1"/>
</dbReference>
<name>A0A8S1IVQ1_9CHLO</name>
<sequence>MAGLFPDAMTTMRAADSLSATRLRPGTSLCSRVGTPKGRRQRVILCCHNHANPPPSRRDTLLAGVLAPCSCAVCRPRSRWYDDIFASLYSHSMDSYEETLAPRKQKLFANLQGAKDGATVLEVGVGPGPNLKYYSSKDHKAKVTGLDPNNGMGPYARATAESLGLSDFQFVDGYAEEMPFEDGAFDAAVGTLVMCSVEDPEAALSEVRRVLRPGGRYYFLEHVVGPPGSLLRAGQYVLSPLQQALADGCHLTRDTLASIRAAGFKDVDAERFDVEGLSLLAPHIAGVATV</sequence>
<dbReference type="InterPro" id="IPR052356">
    <property type="entry name" value="Thiol_S-MT"/>
</dbReference>
<protein>
    <recommendedName>
        <fullName evidence="1">Methyltransferase type 11 domain-containing protein</fullName>
    </recommendedName>
</protein>
<dbReference type="Proteomes" id="UP000708148">
    <property type="component" value="Unassembled WGS sequence"/>
</dbReference>